<comment type="similarity">
    <text evidence="1">Belongs to the AB hydrolase superfamily. AB hydrolase 2 family.</text>
</comment>
<feature type="domain" description="Phospholipase/carboxylesterase/thioesterase" evidence="3">
    <location>
        <begin position="31"/>
        <end position="203"/>
    </location>
</feature>
<dbReference type="SUPFAM" id="SSF53474">
    <property type="entry name" value="alpha/beta-Hydrolases"/>
    <property type="match status" value="1"/>
</dbReference>
<feature type="compositionally biased region" description="Polar residues" evidence="2">
    <location>
        <begin position="1"/>
        <end position="18"/>
    </location>
</feature>
<sequence length="272" mass="29889">MASSPNSSAIGTSAINAHTHTDDDSPGDATTIISPLGLHTHTVIFLHGREDFGEDLAQYFFHSKASDGNSLAEIFPSIKWVFPTAKLRYSAQRDFEFSKSSFAEVLKGEEVISQWFDVWDIKVPDNRQELMIPGLQESIKHINSIIQEEAEKVPLEKSILGGISQGCATAIYTLLSSSINLGLGGFIGLSSWLPFQSVIESIPPDNARISSHIQDILQTSRDKNTTDVILSASEGVCQQSAGKTPVFLAHTWDDEVRVLKTFDTYSHESSEF</sequence>
<dbReference type="AlphaFoldDB" id="A0A3D8SNL2"/>
<accession>A0A3D8SNL2</accession>
<evidence type="ECO:0000256" key="1">
    <source>
        <dbReference type="ARBA" id="ARBA00006499"/>
    </source>
</evidence>
<dbReference type="GO" id="GO:0052689">
    <property type="term" value="F:carboxylic ester hydrolase activity"/>
    <property type="evidence" value="ECO:0007669"/>
    <property type="project" value="TreeGrafter"/>
</dbReference>
<feature type="region of interest" description="Disordered" evidence="2">
    <location>
        <begin position="1"/>
        <end position="28"/>
    </location>
</feature>
<dbReference type="Proteomes" id="UP000256328">
    <property type="component" value="Unassembled WGS sequence"/>
</dbReference>
<organism evidence="4 5">
    <name type="scientific">Coleophoma crateriformis</name>
    <dbReference type="NCBI Taxonomy" id="565419"/>
    <lineage>
        <taxon>Eukaryota</taxon>
        <taxon>Fungi</taxon>
        <taxon>Dikarya</taxon>
        <taxon>Ascomycota</taxon>
        <taxon>Pezizomycotina</taxon>
        <taxon>Leotiomycetes</taxon>
        <taxon>Helotiales</taxon>
        <taxon>Dermateaceae</taxon>
        <taxon>Coleophoma</taxon>
    </lineage>
</organism>
<dbReference type="PANTHER" id="PTHR10655">
    <property type="entry name" value="LYSOPHOSPHOLIPASE-RELATED"/>
    <property type="match status" value="1"/>
</dbReference>
<comment type="caution">
    <text evidence="4">The sequence shown here is derived from an EMBL/GenBank/DDBJ whole genome shotgun (WGS) entry which is preliminary data.</text>
</comment>
<proteinExistence type="inferred from homology"/>
<evidence type="ECO:0000256" key="2">
    <source>
        <dbReference type="SAM" id="MobiDB-lite"/>
    </source>
</evidence>
<dbReference type="InterPro" id="IPR003140">
    <property type="entry name" value="PLipase/COase/thioEstase"/>
</dbReference>
<reference evidence="4 5" key="1">
    <citation type="journal article" date="2018" name="IMA Fungus">
        <title>IMA Genome-F 9: Draft genome sequence of Annulohypoxylon stygium, Aspergillus mulundensis, Berkeleyomyces basicola (syn. Thielaviopsis basicola), Ceratocystis smalleyi, two Cercospora beticola strains, Coleophoma cylindrospora, Fusarium fracticaudum, Phialophora cf. hyalina, and Morchella septimelata.</title>
        <authorList>
            <person name="Wingfield B.D."/>
            <person name="Bills G.F."/>
            <person name="Dong Y."/>
            <person name="Huang W."/>
            <person name="Nel W.J."/>
            <person name="Swalarsk-Parry B.S."/>
            <person name="Vaghefi N."/>
            <person name="Wilken P.M."/>
            <person name="An Z."/>
            <person name="de Beer Z.W."/>
            <person name="De Vos L."/>
            <person name="Chen L."/>
            <person name="Duong T.A."/>
            <person name="Gao Y."/>
            <person name="Hammerbacher A."/>
            <person name="Kikkert J.R."/>
            <person name="Li Y."/>
            <person name="Li H."/>
            <person name="Li K."/>
            <person name="Li Q."/>
            <person name="Liu X."/>
            <person name="Ma X."/>
            <person name="Naidoo K."/>
            <person name="Pethybridge S.J."/>
            <person name="Sun J."/>
            <person name="Steenkamp E.T."/>
            <person name="van der Nest M.A."/>
            <person name="van Wyk S."/>
            <person name="Wingfield M.J."/>
            <person name="Xiong C."/>
            <person name="Yue Q."/>
            <person name="Zhang X."/>
        </authorList>
    </citation>
    <scope>NUCLEOTIDE SEQUENCE [LARGE SCALE GENOMIC DNA]</scope>
    <source>
        <strain evidence="4 5">BP5796</strain>
    </source>
</reference>
<dbReference type="InterPro" id="IPR050565">
    <property type="entry name" value="LYPA1-2/EST-like"/>
</dbReference>
<dbReference type="GO" id="GO:0005737">
    <property type="term" value="C:cytoplasm"/>
    <property type="evidence" value="ECO:0007669"/>
    <property type="project" value="TreeGrafter"/>
</dbReference>
<name>A0A3D8SNL2_9HELO</name>
<dbReference type="OrthoDB" id="2418081at2759"/>
<evidence type="ECO:0000259" key="3">
    <source>
        <dbReference type="Pfam" id="PF02230"/>
    </source>
</evidence>
<dbReference type="PANTHER" id="PTHR10655:SF63">
    <property type="entry name" value="PHOSPHOLIPASE_CARBOXYLESTERASE_THIOESTERASE DOMAIN-CONTAINING PROTEIN"/>
    <property type="match status" value="1"/>
</dbReference>
<gene>
    <name evidence="4" type="ORF">BP5796_03082</name>
</gene>
<evidence type="ECO:0000313" key="4">
    <source>
        <dbReference type="EMBL" id="RDW87388.1"/>
    </source>
</evidence>
<dbReference type="Pfam" id="PF02230">
    <property type="entry name" value="Abhydrolase_2"/>
    <property type="match status" value="1"/>
</dbReference>
<dbReference type="Gene3D" id="3.40.50.1820">
    <property type="entry name" value="alpha/beta hydrolase"/>
    <property type="match status" value="1"/>
</dbReference>
<protein>
    <recommendedName>
        <fullName evidence="3">Phospholipase/carboxylesterase/thioesterase domain-containing protein</fullName>
    </recommendedName>
</protein>
<keyword evidence="5" id="KW-1185">Reference proteome</keyword>
<dbReference type="EMBL" id="PDLN01000004">
    <property type="protein sequence ID" value="RDW87388.1"/>
    <property type="molecule type" value="Genomic_DNA"/>
</dbReference>
<dbReference type="GO" id="GO:0008474">
    <property type="term" value="F:palmitoyl-(protein) hydrolase activity"/>
    <property type="evidence" value="ECO:0007669"/>
    <property type="project" value="TreeGrafter"/>
</dbReference>
<evidence type="ECO:0000313" key="5">
    <source>
        <dbReference type="Proteomes" id="UP000256328"/>
    </source>
</evidence>
<dbReference type="InterPro" id="IPR029058">
    <property type="entry name" value="AB_hydrolase_fold"/>
</dbReference>